<organism evidence="2">
    <name type="scientific">Colletotrichum graminicola (strain M1.001 / M2 / FGSC 10212)</name>
    <name type="common">Maize anthracnose fungus</name>
    <name type="synonym">Glomerella graminicola</name>
    <dbReference type="NCBI Taxonomy" id="645133"/>
    <lineage>
        <taxon>Eukaryota</taxon>
        <taxon>Fungi</taxon>
        <taxon>Dikarya</taxon>
        <taxon>Ascomycota</taxon>
        <taxon>Pezizomycotina</taxon>
        <taxon>Sordariomycetes</taxon>
        <taxon>Hypocreomycetidae</taxon>
        <taxon>Glomerellales</taxon>
        <taxon>Glomerellaceae</taxon>
        <taxon>Colletotrichum</taxon>
        <taxon>Colletotrichum graminicola species complex</taxon>
    </lineage>
</organism>
<dbReference type="GeneID" id="24412908"/>
<dbReference type="AlphaFoldDB" id="E3QNU1"/>
<gene>
    <name evidence="1" type="ORF">GLRG_07543</name>
</gene>
<evidence type="ECO:0000313" key="2">
    <source>
        <dbReference type="Proteomes" id="UP000008782"/>
    </source>
</evidence>
<protein>
    <submittedName>
        <fullName evidence="1">Uncharacterized protein</fullName>
    </submittedName>
</protein>
<dbReference type="EMBL" id="GG697363">
    <property type="protein sequence ID" value="EFQ32529.1"/>
    <property type="molecule type" value="Genomic_DNA"/>
</dbReference>
<proteinExistence type="predicted"/>
<dbReference type="Proteomes" id="UP000008782">
    <property type="component" value="Unassembled WGS sequence"/>
</dbReference>
<name>E3QNU1_COLGM</name>
<evidence type="ECO:0000313" key="1">
    <source>
        <dbReference type="EMBL" id="EFQ32529.1"/>
    </source>
</evidence>
<sequence>MFYLLTDGGSLGLVDCQSRPYIVLTRPGAKQEAVQEIKSILVKNVVPDSLTWITSARTGLEVLFQASITSQQAGALAILTGVNLASNLNGFYKTR</sequence>
<dbReference type="HOGENOM" id="CLU_2372666_0_0_1"/>
<dbReference type="VEuPathDB" id="FungiDB:GLRG_07543"/>
<dbReference type="RefSeq" id="XP_008096549.1">
    <property type="nucleotide sequence ID" value="XM_008098358.1"/>
</dbReference>
<keyword evidence="2" id="KW-1185">Reference proteome</keyword>
<reference evidence="2" key="1">
    <citation type="journal article" date="2012" name="Nat. Genet.">
        <title>Lifestyle transitions in plant pathogenic Colletotrichum fungi deciphered by genome and transcriptome analyses.</title>
        <authorList>
            <person name="O'Connell R.J."/>
            <person name="Thon M.R."/>
            <person name="Hacquard S."/>
            <person name="Amyotte S.G."/>
            <person name="Kleemann J."/>
            <person name="Torres M.F."/>
            <person name="Damm U."/>
            <person name="Buiate E.A."/>
            <person name="Epstein L."/>
            <person name="Alkan N."/>
            <person name="Altmueller J."/>
            <person name="Alvarado-Balderrama L."/>
            <person name="Bauser C.A."/>
            <person name="Becker C."/>
            <person name="Birren B.W."/>
            <person name="Chen Z."/>
            <person name="Choi J."/>
            <person name="Crouch J.A."/>
            <person name="Duvick J.P."/>
            <person name="Farman M.A."/>
            <person name="Gan P."/>
            <person name="Heiman D."/>
            <person name="Henrissat B."/>
            <person name="Howard R.J."/>
            <person name="Kabbage M."/>
            <person name="Koch C."/>
            <person name="Kracher B."/>
            <person name="Kubo Y."/>
            <person name="Law A.D."/>
            <person name="Lebrun M.-H."/>
            <person name="Lee Y.-H."/>
            <person name="Miyara I."/>
            <person name="Moore N."/>
            <person name="Neumann U."/>
            <person name="Nordstroem K."/>
            <person name="Panaccione D.G."/>
            <person name="Panstruga R."/>
            <person name="Place M."/>
            <person name="Proctor R.H."/>
            <person name="Prusky D."/>
            <person name="Rech G."/>
            <person name="Reinhardt R."/>
            <person name="Rollins J.A."/>
            <person name="Rounsley S."/>
            <person name="Schardl C.L."/>
            <person name="Schwartz D.C."/>
            <person name="Shenoy N."/>
            <person name="Shirasu K."/>
            <person name="Sikhakolli U.R."/>
            <person name="Stueber K."/>
            <person name="Sukno S.A."/>
            <person name="Sweigard J.A."/>
            <person name="Takano Y."/>
            <person name="Takahara H."/>
            <person name="Trail F."/>
            <person name="van der Does H.C."/>
            <person name="Voll L.M."/>
            <person name="Will I."/>
            <person name="Young S."/>
            <person name="Zeng Q."/>
            <person name="Zhang J."/>
            <person name="Zhou S."/>
            <person name="Dickman M.B."/>
            <person name="Schulze-Lefert P."/>
            <person name="Ver Loren van Themaat E."/>
            <person name="Ma L.-J."/>
            <person name="Vaillancourt L.J."/>
        </authorList>
    </citation>
    <scope>NUCLEOTIDE SEQUENCE [LARGE SCALE GENOMIC DNA]</scope>
    <source>
        <strain evidence="2">M1.001 / M2 / FGSC 10212</strain>
    </source>
</reference>
<accession>E3QNU1</accession>